<accession>A0A2S0N1I5</accession>
<organism evidence="9 10">
    <name type="scientific">Simplicispira suum</name>
    <dbReference type="NCBI Taxonomy" id="2109915"/>
    <lineage>
        <taxon>Bacteria</taxon>
        <taxon>Pseudomonadati</taxon>
        <taxon>Pseudomonadota</taxon>
        <taxon>Betaproteobacteria</taxon>
        <taxon>Burkholderiales</taxon>
        <taxon>Comamonadaceae</taxon>
        <taxon>Simplicispira</taxon>
    </lineage>
</organism>
<dbReference type="GO" id="GO:0042597">
    <property type="term" value="C:periplasmic space"/>
    <property type="evidence" value="ECO:0007669"/>
    <property type="project" value="UniProtKB-SubCell"/>
</dbReference>
<reference evidence="9 10" key="1">
    <citation type="submission" date="2018-03" db="EMBL/GenBank/DDBJ databases">
        <title>Genome sequencing of Simplicispira sp.</title>
        <authorList>
            <person name="Kim S.-J."/>
            <person name="Heo J."/>
            <person name="Kwon S.-W."/>
        </authorList>
    </citation>
    <scope>NUCLEOTIDE SEQUENCE [LARGE SCALE GENOMIC DNA]</scope>
    <source>
        <strain evidence="9 10">SC1-8</strain>
    </source>
</reference>
<feature type="chain" id="PRO_5015753033" description="Alginate biosynthesis protein AlgF" evidence="8">
    <location>
        <begin position="32"/>
        <end position="233"/>
    </location>
</feature>
<evidence type="ECO:0000256" key="7">
    <source>
        <dbReference type="ARBA" id="ARBA00022841"/>
    </source>
</evidence>
<comment type="similarity">
    <text evidence="3">Belongs to the AlgF family.</text>
</comment>
<evidence type="ECO:0000256" key="4">
    <source>
        <dbReference type="ARBA" id="ARBA00013964"/>
    </source>
</evidence>
<dbReference type="AlphaFoldDB" id="A0A2S0N1I5"/>
<feature type="signal peptide" evidence="8">
    <location>
        <begin position="1"/>
        <end position="31"/>
    </location>
</feature>
<sequence>MFLSLFPSSLSCILQGAVAVLSLVVVSCASAQEGALSQLYAPRPPAGASYVRVVNPLPTVLAVRVAKGPVQRLGGKAPSGSYAIVPGGQRFAVLIDGKEVARMEVRPDSFSTLALRRDASAYAFTVIDDTADTEDALKAELRFYNLAAGCGAANLLLSPAGTPVFSAVASSASAARSVNPVRAALVGQCGDAKTAPQPLPQLEPGDHLSLFLTGSATAPQLVIQPSRTDPFTR</sequence>
<dbReference type="GO" id="GO:0051301">
    <property type="term" value="P:cell division"/>
    <property type="evidence" value="ECO:0007669"/>
    <property type="project" value="UniProtKB-KW"/>
</dbReference>
<keyword evidence="5 8" id="KW-0732">Signal</keyword>
<keyword evidence="7" id="KW-0016">Alginate biosynthesis</keyword>
<keyword evidence="6" id="KW-0574">Periplasm</keyword>
<evidence type="ECO:0000256" key="8">
    <source>
        <dbReference type="SAM" id="SignalP"/>
    </source>
</evidence>
<evidence type="ECO:0000256" key="6">
    <source>
        <dbReference type="ARBA" id="ARBA00022764"/>
    </source>
</evidence>
<evidence type="ECO:0000256" key="1">
    <source>
        <dbReference type="ARBA" id="ARBA00004418"/>
    </source>
</evidence>
<evidence type="ECO:0000256" key="3">
    <source>
        <dbReference type="ARBA" id="ARBA00010033"/>
    </source>
</evidence>
<dbReference type="OrthoDB" id="6041764at2"/>
<keyword evidence="9" id="KW-0132">Cell division</keyword>
<dbReference type="Proteomes" id="UP000239326">
    <property type="component" value="Chromosome"/>
</dbReference>
<protein>
    <recommendedName>
        <fullName evidence="4">Alginate biosynthesis protein AlgF</fullName>
    </recommendedName>
</protein>
<dbReference type="Pfam" id="PF11182">
    <property type="entry name" value="AlgF"/>
    <property type="match status" value="1"/>
</dbReference>
<evidence type="ECO:0000313" key="10">
    <source>
        <dbReference type="Proteomes" id="UP000239326"/>
    </source>
</evidence>
<dbReference type="RefSeq" id="WP_106446798.1">
    <property type="nucleotide sequence ID" value="NZ_CP027669.1"/>
</dbReference>
<proteinExistence type="inferred from homology"/>
<evidence type="ECO:0000256" key="5">
    <source>
        <dbReference type="ARBA" id="ARBA00022729"/>
    </source>
</evidence>
<evidence type="ECO:0000256" key="2">
    <source>
        <dbReference type="ARBA" id="ARBA00005182"/>
    </source>
</evidence>
<keyword evidence="10" id="KW-1185">Reference proteome</keyword>
<dbReference type="EMBL" id="CP027669">
    <property type="protein sequence ID" value="AVO41821.1"/>
    <property type="molecule type" value="Genomic_DNA"/>
</dbReference>
<dbReference type="GO" id="GO:0042121">
    <property type="term" value="P:alginic acid biosynthetic process"/>
    <property type="evidence" value="ECO:0007669"/>
    <property type="project" value="UniProtKB-UniPathway"/>
</dbReference>
<name>A0A2S0N1I5_9BURK</name>
<keyword evidence="9" id="KW-0131">Cell cycle</keyword>
<dbReference type="KEGG" id="simp:C6571_11480"/>
<comment type="pathway">
    <text evidence="2">Glycan biosynthesis; alginate biosynthesis.</text>
</comment>
<dbReference type="UniPathway" id="UPA00286"/>
<dbReference type="InterPro" id="IPR035422">
    <property type="entry name" value="AlgF"/>
</dbReference>
<comment type="subcellular location">
    <subcellularLocation>
        <location evidence="1">Periplasm</location>
    </subcellularLocation>
</comment>
<gene>
    <name evidence="9" type="ORF">C6571_11480</name>
</gene>
<evidence type="ECO:0000313" key="9">
    <source>
        <dbReference type="EMBL" id="AVO41821.1"/>
    </source>
</evidence>